<dbReference type="Proteomes" id="UP000194040">
    <property type="component" value="Unassembled WGS sequence"/>
</dbReference>
<comment type="caution">
    <text evidence="1">The sequence shown here is derived from an EMBL/GenBank/DDBJ whole genome shotgun (WGS) entry which is preliminary data.</text>
</comment>
<proteinExistence type="predicted"/>
<protein>
    <submittedName>
        <fullName evidence="1">G-D-S-L family lipolytic protein</fullName>
    </submittedName>
</protein>
<dbReference type="Gene3D" id="3.40.50.1110">
    <property type="entry name" value="SGNH hydrolase"/>
    <property type="match status" value="1"/>
</dbReference>
<dbReference type="RefSeq" id="WP_094101988.1">
    <property type="nucleotide sequence ID" value="NZ_LUTP01000030.1"/>
</dbReference>
<dbReference type="Proteomes" id="UP000194020">
    <property type="component" value="Unassembled WGS sequence"/>
</dbReference>
<evidence type="ECO:0000313" key="4">
    <source>
        <dbReference type="Proteomes" id="UP000194040"/>
    </source>
</evidence>
<dbReference type="OrthoDB" id="6950575at2"/>
<evidence type="ECO:0000313" key="3">
    <source>
        <dbReference type="Proteomes" id="UP000194020"/>
    </source>
</evidence>
<evidence type="ECO:0000313" key="2">
    <source>
        <dbReference type="EMBL" id="OSN07346.1"/>
    </source>
</evidence>
<name>A0A1X3RS96_9GAMM</name>
<evidence type="ECO:0000313" key="1">
    <source>
        <dbReference type="EMBL" id="OSN04703.1"/>
    </source>
</evidence>
<accession>A0A1X3RS96</accession>
<dbReference type="SUPFAM" id="SSF52266">
    <property type="entry name" value="SGNH hydrolase"/>
    <property type="match status" value="1"/>
</dbReference>
<dbReference type="EMBL" id="LUTQ01000057">
    <property type="protein sequence ID" value="OSN07346.1"/>
    <property type="molecule type" value="Genomic_DNA"/>
</dbReference>
<dbReference type="AlphaFoldDB" id="A0A1X3RS96"/>
<dbReference type="EMBL" id="LUTP01000030">
    <property type="protein sequence ID" value="OSN04703.1"/>
    <property type="molecule type" value="Genomic_DNA"/>
</dbReference>
<gene>
    <name evidence="1" type="ORF">AU511_11960</name>
    <name evidence="2" type="ORF">AU512_14475</name>
</gene>
<dbReference type="InterPro" id="IPR036514">
    <property type="entry name" value="SGNH_hydro_sf"/>
</dbReference>
<reference evidence="3 4" key="1">
    <citation type="submission" date="2016-02" db="EMBL/GenBank/DDBJ databases">
        <title>Species-wide whole genome sequencing reveals diversity, host range in Lonsdalea quercina.</title>
        <authorList>
            <person name="Li Y."/>
        </authorList>
    </citation>
    <scope>NUCLEOTIDE SEQUENCE [LARGE SCALE GENOMIC DNA]</scope>
    <source>
        <strain evidence="1 3">LMG 26264</strain>
        <strain evidence="2 4">LMG 26265</strain>
    </source>
</reference>
<organism evidence="1 3">
    <name type="scientific">Lonsdalea iberica</name>
    <dbReference type="NCBI Taxonomy" id="1082703"/>
    <lineage>
        <taxon>Bacteria</taxon>
        <taxon>Pseudomonadati</taxon>
        <taxon>Pseudomonadota</taxon>
        <taxon>Gammaproteobacteria</taxon>
        <taxon>Enterobacterales</taxon>
        <taxon>Pectobacteriaceae</taxon>
        <taxon>Lonsdalea</taxon>
    </lineage>
</organism>
<dbReference type="GO" id="GO:0016788">
    <property type="term" value="F:hydrolase activity, acting on ester bonds"/>
    <property type="evidence" value="ECO:0007669"/>
    <property type="project" value="UniProtKB-ARBA"/>
</dbReference>
<sequence length="369" mass="42828">MKNKLSHDEAVKEVYRLTPQIRDYDEFMYLGVRWLPYTMFFHQTDFTSKAINTDSLGFRYTQYQNGYISTDSFPPDLPINIIVGGSTTLGTGATADEHTIASGLSKLTQEPWINFGGRGYNSTQEVILFLMHQHRFSHIKNVVVFSGMNTLTLEGIPDELATEHGRYYYSYEYHHYMEKYNDDLKARKNSYASDLDIRTGNPIKRLCKRLLGTSVHFNPADVVITDNATETSQRISRTADVISQNLNQWKSLLAPYNAKLSFFLQPMSYWSKDQFTHDEEEIFNAIDQCPNNFWRLFSRILDKKNHPMLVNGLYKRLSKIGVDFYDMNALMKDSPLINKSLYVDRVHFNDTGYFEMARLINQQIGDSHE</sequence>
<keyword evidence="4" id="KW-1185">Reference proteome</keyword>